<dbReference type="RefSeq" id="WP_188827903.1">
    <property type="nucleotide sequence ID" value="NZ_BMMW01000001.1"/>
</dbReference>
<dbReference type="InterPro" id="IPR004176">
    <property type="entry name" value="Clp_R_N"/>
</dbReference>
<dbReference type="Proteomes" id="UP000612956">
    <property type="component" value="Unassembled WGS sequence"/>
</dbReference>
<reference evidence="3" key="2">
    <citation type="submission" date="2020-09" db="EMBL/GenBank/DDBJ databases">
        <authorList>
            <person name="Sun Q."/>
            <person name="Zhou Y."/>
        </authorList>
    </citation>
    <scope>NUCLEOTIDE SEQUENCE</scope>
    <source>
        <strain evidence="3">CGMCC 4.7278</strain>
    </source>
</reference>
<dbReference type="Gene3D" id="1.10.1780.10">
    <property type="entry name" value="Clp, N-terminal domain"/>
    <property type="match status" value="1"/>
</dbReference>
<dbReference type="InterPro" id="IPR036628">
    <property type="entry name" value="Clp_N_dom_sf"/>
</dbReference>
<protein>
    <recommendedName>
        <fullName evidence="2">Clp R domain-containing protein</fullName>
    </recommendedName>
</protein>
<accession>A0A917V6D7</accession>
<evidence type="ECO:0000256" key="1">
    <source>
        <dbReference type="SAM" id="MobiDB-lite"/>
    </source>
</evidence>
<dbReference type="AlphaFoldDB" id="A0A917V6D7"/>
<evidence type="ECO:0000313" key="4">
    <source>
        <dbReference type="Proteomes" id="UP000612956"/>
    </source>
</evidence>
<gene>
    <name evidence="3" type="ORF">GCM10011591_13730</name>
</gene>
<evidence type="ECO:0000259" key="2">
    <source>
        <dbReference type="Pfam" id="PF02861"/>
    </source>
</evidence>
<dbReference type="SUPFAM" id="SSF81923">
    <property type="entry name" value="Double Clp-N motif"/>
    <property type="match status" value="1"/>
</dbReference>
<feature type="domain" description="Clp R" evidence="2">
    <location>
        <begin position="19"/>
        <end position="84"/>
    </location>
</feature>
<organism evidence="3 4">
    <name type="scientific">Nocardia camponoti</name>
    <dbReference type="NCBI Taxonomy" id="1616106"/>
    <lineage>
        <taxon>Bacteria</taxon>
        <taxon>Bacillati</taxon>
        <taxon>Actinomycetota</taxon>
        <taxon>Actinomycetes</taxon>
        <taxon>Mycobacteriales</taxon>
        <taxon>Nocardiaceae</taxon>
        <taxon>Nocardia</taxon>
    </lineage>
</organism>
<dbReference type="EMBL" id="BMMW01000001">
    <property type="protein sequence ID" value="GGK43328.1"/>
    <property type="molecule type" value="Genomic_DNA"/>
</dbReference>
<reference evidence="3" key="1">
    <citation type="journal article" date="2014" name="Int. J. Syst. Evol. Microbiol.">
        <title>Complete genome sequence of Corynebacterium casei LMG S-19264T (=DSM 44701T), isolated from a smear-ripened cheese.</title>
        <authorList>
            <consortium name="US DOE Joint Genome Institute (JGI-PGF)"/>
            <person name="Walter F."/>
            <person name="Albersmeier A."/>
            <person name="Kalinowski J."/>
            <person name="Ruckert C."/>
        </authorList>
    </citation>
    <scope>NUCLEOTIDE SEQUENCE</scope>
    <source>
        <strain evidence="3">CGMCC 4.7278</strain>
    </source>
</reference>
<feature type="region of interest" description="Disordered" evidence="1">
    <location>
        <begin position="79"/>
        <end position="109"/>
    </location>
</feature>
<name>A0A917V6D7_9NOCA</name>
<evidence type="ECO:0000313" key="3">
    <source>
        <dbReference type="EMBL" id="GGK43328.1"/>
    </source>
</evidence>
<sequence>MTERDNSITTITGWMPPGAERILQLAAQISAERGYNYLADEHLLLAMLDHERSFLRRIWPADAELTVDQLREKAIAALPPVQRPETGPTAPVHVETEWFGPHADEITRR</sequence>
<comment type="caution">
    <text evidence="3">The sequence shown here is derived from an EMBL/GenBank/DDBJ whole genome shotgun (WGS) entry which is preliminary data.</text>
</comment>
<dbReference type="Pfam" id="PF02861">
    <property type="entry name" value="Clp_N"/>
    <property type="match status" value="1"/>
</dbReference>
<keyword evidence="4" id="KW-1185">Reference proteome</keyword>
<proteinExistence type="predicted"/>